<evidence type="ECO:0000313" key="7">
    <source>
        <dbReference type="Proteomes" id="UP001335325"/>
    </source>
</evidence>
<dbReference type="Gene3D" id="1.10.540.10">
    <property type="entry name" value="Acyl-CoA dehydrogenase/oxidase, N-terminal domain"/>
    <property type="match status" value="1"/>
</dbReference>
<evidence type="ECO:0000256" key="3">
    <source>
        <dbReference type="ARBA" id="ARBA00022630"/>
    </source>
</evidence>
<dbReference type="PANTHER" id="PTHR43884:SF19">
    <property type="entry name" value="ACYL-COA DEHYDROGENASE FADE4-RELATED"/>
    <property type="match status" value="1"/>
</dbReference>
<evidence type="ECO:0000256" key="1">
    <source>
        <dbReference type="ARBA" id="ARBA00001974"/>
    </source>
</evidence>
<name>A0ABZ1GJD1_9ACTN</name>
<dbReference type="InterPro" id="IPR009075">
    <property type="entry name" value="AcylCo_DH/oxidase_C"/>
</dbReference>
<sequence>MTTAVTTTVDRADSSEAAVQERIARLEHDFGDLDDPGNPLGVQQFLAADAGRRLLPAAERLLDAFGLNAEFVPGELGGRLDRLDALARVLRVVFRRDAALGLGHGLTSYLAAVVVWAGGSARQRRDTAGLLLDGGRMACAYPEPPQGNDFLRNRLTALPDGTGHRLSGRKEAVNNAGRADALVLFAHTPDGLSAFLAPGPADAAGRGREVGLLPRRPTAGVRGCVIEGLAFDRHPLPAGHLLGAAGDGARLAERAFPLTRGAGLSMALGCADTALRTTVAFARAHRSRSRASLHSARTRTALVGAFTDLLVCDCLSLVATRAAHVLPRESRTLAAVAKYLLPTVLNETMDDLSIVLGAESYAPDGSYGVFRRTARDLPMIGLGSAGASASRAVLVAQLLRLPSLTAAAATDAPAVLFRPFDAGLPPCRPEDLELTSDRDSLLDSIEAWARDADGTASGGRSTYRDAYGGAPAEAAAVLVAHLRALRADCAELAARPAGHPVSPRAYALADRYALIVAGAACLGVWRHRPPGGFLADPVWAAMTLTRIAGRLGTRAVRPPASAADHMLTELLHRFDDARSYDLYSTAIGR</sequence>
<keyword evidence="7" id="KW-1185">Reference proteome</keyword>
<dbReference type="InterPro" id="IPR046373">
    <property type="entry name" value="Acyl-CoA_Oxase/DH_mid-dom_sf"/>
</dbReference>
<dbReference type="EMBL" id="CP109134">
    <property type="protein sequence ID" value="WSD06234.1"/>
    <property type="molecule type" value="Genomic_DNA"/>
</dbReference>
<keyword evidence="4" id="KW-0274">FAD</keyword>
<dbReference type="Gene3D" id="2.40.110.10">
    <property type="entry name" value="Butyryl-CoA Dehydrogenase, subunit A, domain 2"/>
    <property type="match status" value="1"/>
</dbReference>
<evidence type="ECO:0000256" key="2">
    <source>
        <dbReference type="ARBA" id="ARBA00009347"/>
    </source>
</evidence>
<dbReference type="InterPro" id="IPR009100">
    <property type="entry name" value="AcylCoA_DH/oxidase_NM_dom_sf"/>
</dbReference>
<dbReference type="Proteomes" id="UP001335325">
    <property type="component" value="Chromosome"/>
</dbReference>
<evidence type="ECO:0000256" key="4">
    <source>
        <dbReference type="ARBA" id="ARBA00022827"/>
    </source>
</evidence>
<dbReference type="PANTHER" id="PTHR43884">
    <property type="entry name" value="ACYL-COA DEHYDROGENASE"/>
    <property type="match status" value="1"/>
</dbReference>
<dbReference type="InterPro" id="IPR036250">
    <property type="entry name" value="AcylCo_DH-like_C"/>
</dbReference>
<protein>
    <submittedName>
        <fullName evidence="6">Acyl-CoA/acyl-ACP dehydrogenase</fullName>
    </submittedName>
</protein>
<gene>
    <name evidence="6" type="ORF">OIE73_10905</name>
</gene>
<keyword evidence="3" id="KW-0285">Flavoprotein</keyword>
<proteinExistence type="inferred from homology"/>
<dbReference type="Gene3D" id="1.20.140.10">
    <property type="entry name" value="Butyryl-CoA Dehydrogenase, subunit A, domain 3"/>
    <property type="match status" value="1"/>
</dbReference>
<dbReference type="SUPFAM" id="SSF56645">
    <property type="entry name" value="Acyl-CoA dehydrogenase NM domain-like"/>
    <property type="match status" value="1"/>
</dbReference>
<evidence type="ECO:0000259" key="5">
    <source>
        <dbReference type="Pfam" id="PF00441"/>
    </source>
</evidence>
<dbReference type="Pfam" id="PF00441">
    <property type="entry name" value="Acyl-CoA_dh_1"/>
    <property type="match status" value="1"/>
</dbReference>
<dbReference type="RefSeq" id="WP_326752388.1">
    <property type="nucleotide sequence ID" value="NZ_CP109134.1"/>
</dbReference>
<feature type="domain" description="Acyl-CoA dehydrogenase/oxidase C-terminal" evidence="5">
    <location>
        <begin position="246"/>
        <end position="380"/>
    </location>
</feature>
<dbReference type="SUPFAM" id="SSF47203">
    <property type="entry name" value="Acyl-CoA dehydrogenase C-terminal domain-like"/>
    <property type="match status" value="1"/>
</dbReference>
<accession>A0ABZ1GJD1</accession>
<dbReference type="InterPro" id="IPR037069">
    <property type="entry name" value="AcylCoA_DH/ox_N_sf"/>
</dbReference>
<comment type="cofactor">
    <cofactor evidence="1">
        <name>FAD</name>
        <dbReference type="ChEBI" id="CHEBI:57692"/>
    </cofactor>
</comment>
<dbReference type="GeneID" id="91543086"/>
<reference evidence="6 7" key="1">
    <citation type="submission" date="2022-10" db="EMBL/GenBank/DDBJ databases">
        <title>The complete genomes of actinobacterial strains from the NBC collection.</title>
        <authorList>
            <person name="Joergensen T.S."/>
            <person name="Alvarez Arevalo M."/>
            <person name="Sterndorff E.B."/>
            <person name="Faurdal D."/>
            <person name="Vuksanovic O."/>
            <person name="Mourched A.-S."/>
            <person name="Charusanti P."/>
            <person name="Shaw S."/>
            <person name="Blin K."/>
            <person name="Weber T."/>
        </authorList>
    </citation>
    <scope>NUCLEOTIDE SEQUENCE [LARGE SCALE GENOMIC DNA]</scope>
    <source>
        <strain evidence="6 7">NBC 01753</strain>
    </source>
</reference>
<organism evidence="6 7">
    <name type="scientific">Streptomyces hirsutus</name>
    <dbReference type="NCBI Taxonomy" id="35620"/>
    <lineage>
        <taxon>Bacteria</taxon>
        <taxon>Bacillati</taxon>
        <taxon>Actinomycetota</taxon>
        <taxon>Actinomycetes</taxon>
        <taxon>Kitasatosporales</taxon>
        <taxon>Streptomycetaceae</taxon>
        <taxon>Streptomyces</taxon>
    </lineage>
</organism>
<evidence type="ECO:0000313" key="6">
    <source>
        <dbReference type="EMBL" id="WSD06234.1"/>
    </source>
</evidence>
<comment type="similarity">
    <text evidence="2">Belongs to the acyl-CoA dehydrogenase family.</text>
</comment>